<dbReference type="InterPro" id="IPR029062">
    <property type="entry name" value="Class_I_gatase-like"/>
</dbReference>
<dbReference type="AlphaFoldDB" id="E6SI86"/>
<evidence type="ECO:0000256" key="1">
    <source>
        <dbReference type="SAM" id="MobiDB-lite"/>
    </source>
</evidence>
<reference evidence="2 3" key="1">
    <citation type="journal article" date="2010" name="Stand. Genomic Sci.">
        <title>Complete genome sequence of Thermaerobacter marianensis type strain (7p75a).</title>
        <authorList>
            <person name="Han C."/>
            <person name="Gu W."/>
            <person name="Zhang X."/>
            <person name="Lapidus A."/>
            <person name="Nolan M."/>
            <person name="Copeland A."/>
            <person name="Lucas S."/>
            <person name="Del Rio T.G."/>
            <person name="Tice H."/>
            <person name="Cheng J.F."/>
            <person name="Tapia R."/>
            <person name="Goodwin L."/>
            <person name="Pitluck S."/>
            <person name="Pagani I."/>
            <person name="Ivanova N."/>
            <person name="Mavromatis K."/>
            <person name="Mikhailova N."/>
            <person name="Pati A."/>
            <person name="Chen A."/>
            <person name="Palaniappan K."/>
            <person name="Land M."/>
            <person name="Hauser L."/>
            <person name="Chang Y.J."/>
            <person name="Jeffries C.D."/>
            <person name="Schneider S."/>
            <person name="Rohde M."/>
            <person name="Goker M."/>
            <person name="Pukall R."/>
            <person name="Woyke T."/>
            <person name="Bristow J."/>
            <person name="Eisen J.A."/>
            <person name="Markowitz V."/>
            <person name="Hugenholtz P."/>
            <person name="Kyrpides N.C."/>
            <person name="Klenk H.P."/>
            <person name="Detter J.C."/>
        </authorList>
    </citation>
    <scope>NUCLEOTIDE SEQUENCE [LARGE SCALE GENOMIC DNA]</scope>
    <source>
        <strain evidence="3">ATCC 700841 / DSM 12885 / JCM 10246 / 7p75a</strain>
    </source>
</reference>
<dbReference type="CDD" id="cd01745">
    <property type="entry name" value="GATase1_2"/>
    <property type="match status" value="1"/>
</dbReference>
<dbReference type="EMBL" id="CP002344">
    <property type="protein sequence ID" value="ADU50864.1"/>
    <property type="molecule type" value="Genomic_DNA"/>
</dbReference>
<dbReference type="HOGENOM" id="CLU_860345_0_0_9"/>
<evidence type="ECO:0000313" key="3">
    <source>
        <dbReference type="Proteomes" id="UP000008915"/>
    </source>
</evidence>
<feature type="region of interest" description="Disordered" evidence="1">
    <location>
        <begin position="331"/>
        <end position="354"/>
    </location>
</feature>
<feature type="compositionally biased region" description="Basic and acidic residues" evidence="1">
    <location>
        <begin position="331"/>
        <end position="341"/>
    </location>
</feature>
<dbReference type="PANTHER" id="PTHR43235">
    <property type="entry name" value="GLUTAMINE AMIDOTRANSFERASE PB2B2.05-RELATED"/>
    <property type="match status" value="1"/>
</dbReference>
<dbReference type="GO" id="GO:0006598">
    <property type="term" value="P:polyamine catabolic process"/>
    <property type="evidence" value="ECO:0007669"/>
    <property type="project" value="TreeGrafter"/>
</dbReference>
<accession>E6SI86</accession>
<gene>
    <name evidence="2" type="ordered locus">Tmar_0749</name>
</gene>
<dbReference type="Gene3D" id="3.40.50.880">
    <property type="match status" value="1"/>
</dbReference>
<name>E6SI86_THEM7</name>
<organism evidence="2 3">
    <name type="scientific">Thermaerobacter marianensis (strain ATCC 700841 / DSM 12885 / JCM 10246 / 7p75a)</name>
    <dbReference type="NCBI Taxonomy" id="644966"/>
    <lineage>
        <taxon>Bacteria</taxon>
        <taxon>Bacillati</taxon>
        <taxon>Bacillota</taxon>
        <taxon>Clostridia</taxon>
        <taxon>Eubacteriales</taxon>
        <taxon>Clostridiales Family XVII. Incertae Sedis</taxon>
        <taxon>Thermaerobacter</taxon>
    </lineage>
</organism>
<reference evidence="3" key="2">
    <citation type="journal article" date="2010" name="Stand. Genomic Sci.">
        <title>Complete genome sequence of Thermaerobacter marianensis type strain (7p75aT).</title>
        <authorList>
            <person name="Han C."/>
            <person name="Gu W."/>
            <person name="Zhang X."/>
            <person name="Lapidus A."/>
            <person name="Nolan M."/>
            <person name="Copeland A."/>
            <person name="Lucas S."/>
            <person name="Glavina Del Rio T."/>
            <person name="Tice H."/>
            <person name="Cheng J."/>
            <person name="Tapia R."/>
            <person name="Goodwin L."/>
            <person name="Pitluck S."/>
            <person name="Pagani I."/>
            <person name="Ivanova N."/>
            <person name="Mavromatis K."/>
            <person name="Mikhailova N."/>
            <person name="Pati A."/>
            <person name="Chen A."/>
            <person name="Palaniappan K."/>
            <person name="Land M."/>
            <person name="Hauser L."/>
            <person name="Chang Y."/>
            <person name="Jeffries C."/>
            <person name="Schneider S."/>
            <person name="Rohde M."/>
            <person name="Goker M."/>
            <person name="Pukall R."/>
            <person name="Woyke T."/>
            <person name="Bristow J."/>
            <person name="Eisen J."/>
            <person name="Markowitz V."/>
            <person name="Hugenholtz P."/>
            <person name="Kyrpides N."/>
            <person name="Klenk H."/>
            <person name="Detter J."/>
        </authorList>
    </citation>
    <scope>NUCLEOTIDE SEQUENCE [LARGE SCALE GENOMIC DNA]</scope>
    <source>
        <strain evidence="3">ATCC 700841 / DSM 12885 / JCM 10246 / 7p75a</strain>
    </source>
</reference>
<dbReference type="RefSeq" id="WP_013495169.1">
    <property type="nucleotide sequence ID" value="NC_014831.1"/>
</dbReference>
<dbReference type="InterPro" id="IPR011697">
    <property type="entry name" value="Peptidase_C26"/>
</dbReference>
<protein>
    <submittedName>
        <fullName evidence="2">Peptidase C26</fullName>
    </submittedName>
</protein>
<dbReference type="STRING" id="644966.Tmar_0749"/>
<keyword evidence="3" id="KW-1185">Reference proteome</keyword>
<dbReference type="PANTHER" id="PTHR43235:SF1">
    <property type="entry name" value="GLUTAMINE AMIDOTRANSFERASE PB2B2.05-RELATED"/>
    <property type="match status" value="1"/>
</dbReference>
<dbReference type="KEGG" id="tmr:Tmar_0749"/>
<sequence length="369" mass="37395">MAMPVIGIAASVEVMTPAARGGGSSPVRGAGRAVGGTGSAPASHPLHGRWPPPAMDPPRGPAAGVDPGSDPAVAPRSALERGCSPAPASGSGAGPGGGSAPRPAEDAEGPVPIAAVLPMTYVEAVAAAGGLPVILPVAGPEVAVDPWLDRLDGLVVPGNYPFLPADLRALPGLREQAPRRYDSDVAWLRGALARGMPVLAICRGMQTLNELLGGTLTRRVHPPGSHLQAGPGLTGGHGLWVEPGSRLAACLGGRTRLRVNSYHVAAVRQAGRGLRVSARAQDGVVEAIEGTGEVFVLGVQFHPELIWRDEPALAGIFTGLIEAARAYRDGRSRARPAREPVEMEPAGPGAVVPDPAADQAVVAAGTLQA</sequence>
<dbReference type="PROSITE" id="PS51273">
    <property type="entry name" value="GATASE_TYPE_1"/>
    <property type="match status" value="1"/>
</dbReference>
<feature type="compositionally biased region" description="Pro residues" evidence="1">
    <location>
        <begin position="50"/>
        <end position="60"/>
    </location>
</feature>
<proteinExistence type="predicted"/>
<dbReference type="Pfam" id="PF07722">
    <property type="entry name" value="Peptidase_C26"/>
    <property type="match status" value="1"/>
</dbReference>
<dbReference type="Proteomes" id="UP000008915">
    <property type="component" value="Chromosome"/>
</dbReference>
<dbReference type="InterPro" id="IPR044668">
    <property type="entry name" value="PuuD-like"/>
</dbReference>
<dbReference type="GO" id="GO:0033969">
    <property type="term" value="F:gamma-glutamyl-gamma-aminobutyrate hydrolase activity"/>
    <property type="evidence" value="ECO:0007669"/>
    <property type="project" value="TreeGrafter"/>
</dbReference>
<evidence type="ECO:0000313" key="2">
    <source>
        <dbReference type="EMBL" id="ADU50864.1"/>
    </source>
</evidence>
<dbReference type="GO" id="GO:0005829">
    <property type="term" value="C:cytosol"/>
    <property type="evidence" value="ECO:0007669"/>
    <property type="project" value="TreeGrafter"/>
</dbReference>
<dbReference type="eggNOG" id="COG2071">
    <property type="taxonomic scope" value="Bacteria"/>
</dbReference>
<feature type="region of interest" description="Disordered" evidence="1">
    <location>
        <begin position="18"/>
        <end position="107"/>
    </location>
</feature>
<feature type="compositionally biased region" description="Low complexity" evidence="1">
    <location>
        <begin position="345"/>
        <end position="354"/>
    </location>
</feature>
<dbReference type="SUPFAM" id="SSF52317">
    <property type="entry name" value="Class I glutamine amidotransferase-like"/>
    <property type="match status" value="1"/>
</dbReference>